<dbReference type="OrthoDB" id="9807797at2"/>
<keyword evidence="3" id="KW-0413">Isomerase</keyword>
<dbReference type="Proteomes" id="UP000266183">
    <property type="component" value="Chromosome"/>
</dbReference>
<evidence type="ECO:0000256" key="2">
    <source>
        <dbReference type="ARBA" id="ARBA00023110"/>
    </source>
</evidence>
<dbReference type="InterPro" id="IPR044666">
    <property type="entry name" value="Cyclophilin_A-like"/>
</dbReference>
<evidence type="ECO:0000259" key="4">
    <source>
        <dbReference type="PROSITE" id="PS50072"/>
    </source>
</evidence>
<keyword evidence="6" id="KW-1185">Reference proteome</keyword>
<evidence type="ECO:0000313" key="5">
    <source>
        <dbReference type="EMBL" id="AYB30684.1"/>
    </source>
</evidence>
<dbReference type="EC" id="5.2.1.8" evidence="1"/>
<name>A0A385SIG7_9BACT</name>
<dbReference type="PANTHER" id="PTHR45625">
    <property type="entry name" value="PEPTIDYL-PROLYL CIS-TRANS ISOMERASE-RELATED"/>
    <property type="match status" value="1"/>
</dbReference>
<dbReference type="SUPFAM" id="SSF50891">
    <property type="entry name" value="Cyclophilin-like"/>
    <property type="match status" value="1"/>
</dbReference>
<dbReference type="PANTHER" id="PTHR45625:SF4">
    <property type="entry name" value="PEPTIDYLPROLYL ISOMERASE DOMAIN AND WD REPEAT-CONTAINING PROTEIN 1"/>
    <property type="match status" value="1"/>
</dbReference>
<dbReference type="InterPro" id="IPR002130">
    <property type="entry name" value="Cyclophilin-type_PPIase_dom"/>
</dbReference>
<dbReference type="InterPro" id="IPR011989">
    <property type="entry name" value="ARM-like"/>
</dbReference>
<evidence type="ECO:0000256" key="3">
    <source>
        <dbReference type="ARBA" id="ARBA00023235"/>
    </source>
</evidence>
<feature type="domain" description="PPIase cyclophilin-type" evidence="4">
    <location>
        <begin position="514"/>
        <end position="631"/>
    </location>
</feature>
<dbReference type="PROSITE" id="PS50072">
    <property type="entry name" value="CSA_PPIASE_2"/>
    <property type="match status" value="1"/>
</dbReference>
<dbReference type="RefSeq" id="WP_119753988.1">
    <property type="nucleotide sequence ID" value="NZ_CP032382.1"/>
</dbReference>
<dbReference type="Gene3D" id="1.25.10.10">
    <property type="entry name" value="Leucine-rich Repeat Variant"/>
    <property type="match status" value="2"/>
</dbReference>
<dbReference type="EMBL" id="CP032382">
    <property type="protein sequence ID" value="AYB30684.1"/>
    <property type="molecule type" value="Genomic_DNA"/>
</dbReference>
<evidence type="ECO:0000256" key="1">
    <source>
        <dbReference type="ARBA" id="ARBA00013194"/>
    </source>
</evidence>
<dbReference type="KEGG" id="chk:D4L85_08880"/>
<dbReference type="Pfam" id="PF00160">
    <property type="entry name" value="Pro_isomerase"/>
    <property type="match status" value="1"/>
</dbReference>
<sequence length="643" mass="70243">MKCSSFLSKTIAAVVIGAGVMSCGKPSVSGVNKFADTVFIQIAQFQDQRLSDSLYPFLDHENPNYRRDAALAFASIQDSLAVERLSKLLLNDGEKDVRRAAAFAIGQTACAQSARILAQAFDREKDPKVLSTILEGYGKTTKHWNLANIPTDATLSEGLGWSFYRAGVNGAADSAVNQKAIHLLNPVFPDSTRLAAAHFFGRAAKQFDPLSDSIFAATQHDALVNVRMATTLALRRISKDSARIIAQHILQTDEDYRVRANATRALQAKPFETAKSALIDALHDKNAQVCIAASEAIKGWISEAPWKEIAAEARSSTNWRVQANLYETALGASRGDAGLAREIEKAYTSATNVYQKSALLGSLQHAPASRDFIAEKISLKNPPVIRSAAATALVAMNFQKRYDPTVAEAFASIYATGIRTGDPAVIGIFSQALADTLLGFKHAIRDLTFLYEAKKKLSLPKDYENLQPLEAAIAYFEGRPNAAPAKNPFNHPIDWALVKGIPRDQKAVIKTTRGDITIRFFVEEAPGSVSNFISLAQQKYFDHKFFHRVVPNFVAQAGCPRGDGYGGEDYSIRSEFSERRYTTGSVGMASAGKDTEGVQWFITHSPTPHLDGKYSVFAEVVSGMDVVHRMEVGDEILSVELIR</sequence>
<dbReference type="SMART" id="SM00567">
    <property type="entry name" value="EZ_HEAT"/>
    <property type="match status" value="4"/>
</dbReference>
<dbReference type="AlphaFoldDB" id="A0A385SIG7"/>
<dbReference type="GO" id="GO:0003755">
    <property type="term" value="F:peptidyl-prolyl cis-trans isomerase activity"/>
    <property type="evidence" value="ECO:0007669"/>
    <property type="project" value="UniProtKB-KW"/>
</dbReference>
<dbReference type="InterPro" id="IPR004155">
    <property type="entry name" value="PBS_lyase_HEAT"/>
</dbReference>
<keyword evidence="2" id="KW-0697">Rotamase</keyword>
<reference evidence="6" key="1">
    <citation type="submission" date="2018-09" db="EMBL/GenBank/DDBJ databases">
        <title>Chryseolinea sp. KIS68-18 isolated from soil.</title>
        <authorList>
            <person name="Weon H.-Y."/>
            <person name="Kwon S.-W."/>
            <person name="Lee S.A."/>
        </authorList>
    </citation>
    <scope>NUCLEOTIDE SEQUENCE [LARGE SCALE GENOMIC DNA]</scope>
    <source>
        <strain evidence="6">KIS68-18</strain>
    </source>
</reference>
<organism evidence="5 6">
    <name type="scientific">Chryseolinea soli</name>
    <dbReference type="NCBI Taxonomy" id="2321403"/>
    <lineage>
        <taxon>Bacteria</taxon>
        <taxon>Pseudomonadati</taxon>
        <taxon>Bacteroidota</taxon>
        <taxon>Cytophagia</taxon>
        <taxon>Cytophagales</taxon>
        <taxon>Fulvivirgaceae</taxon>
        <taxon>Chryseolinea</taxon>
    </lineage>
</organism>
<dbReference type="InterPro" id="IPR016024">
    <property type="entry name" value="ARM-type_fold"/>
</dbReference>
<accession>A0A385SIG7</accession>
<dbReference type="CDD" id="cd00317">
    <property type="entry name" value="cyclophilin"/>
    <property type="match status" value="1"/>
</dbReference>
<dbReference type="Gene3D" id="2.40.100.10">
    <property type="entry name" value="Cyclophilin-like"/>
    <property type="match status" value="1"/>
</dbReference>
<gene>
    <name evidence="5" type="ORF">D4L85_08880</name>
</gene>
<evidence type="ECO:0000313" key="6">
    <source>
        <dbReference type="Proteomes" id="UP000266183"/>
    </source>
</evidence>
<dbReference type="SUPFAM" id="SSF48371">
    <property type="entry name" value="ARM repeat"/>
    <property type="match status" value="1"/>
</dbReference>
<dbReference type="InterPro" id="IPR029000">
    <property type="entry name" value="Cyclophilin-like_dom_sf"/>
</dbReference>
<proteinExistence type="predicted"/>
<dbReference type="PROSITE" id="PS51257">
    <property type="entry name" value="PROKAR_LIPOPROTEIN"/>
    <property type="match status" value="1"/>
</dbReference>
<dbReference type="PRINTS" id="PR00153">
    <property type="entry name" value="CSAPPISMRASE"/>
</dbReference>
<protein>
    <recommendedName>
        <fullName evidence="1">peptidylprolyl isomerase</fullName>
        <ecNumber evidence="1">5.2.1.8</ecNumber>
    </recommendedName>
</protein>